<feature type="region of interest" description="Disordered" evidence="1">
    <location>
        <begin position="152"/>
        <end position="218"/>
    </location>
</feature>
<protein>
    <submittedName>
        <fullName evidence="2">Uncharacterized protein</fullName>
    </submittedName>
</protein>
<dbReference type="Proteomes" id="UP000837857">
    <property type="component" value="Chromosome 1"/>
</dbReference>
<accession>A0ABN8HQF7</accession>
<feature type="compositionally biased region" description="Basic residues" evidence="1">
    <location>
        <begin position="204"/>
        <end position="213"/>
    </location>
</feature>
<evidence type="ECO:0000313" key="3">
    <source>
        <dbReference type="Proteomes" id="UP000837857"/>
    </source>
</evidence>
<keyword evidence="3" id="KW-1185">Reference proteome</keyword>
<name>A0ABN8HQF7_9NEOP</name>
<evidence type="ECO:0000256" key="1">
    <source>
        <dbReference type="SAM" id="MobiDB-lite"/>
    </source>
</evidence>
<reference evidence="2" key="1">
    <citation type="submission" date="2022-03" db="EMBL/GenBank/DDBJ databases">
        <authorList>
            <person name="Martin H S."/>
        </authorList>
    </citation>
    <scope>NUCLEOTIDE SEQUENCE</scope>
</reference>
<feature type="compositionally biased region" description="Polar residues" evidence="1">
    <location>
        <begin position="110"/>
        <end position="129"/>
    </location>
</feature>
<feature type="compositionally biased region" description="Polar residues" evidence="1">
    <location>
        <begin position="188"/>
        <end position="197"/>
    </location>
</feature>
<proteinExistence type="predicted"/>
<feature type="non-terminal residue" evidence="2">
    <location>
        <position position="261"/>
    </location>
</feature>
<feature type="region of interest" description="Disordered" evidence="1">
    <location>
        <begin position="84"/>
        <end position="129"/>
    </location>
</feature>
<dbReference type="EMBL" id="OW152813">
    <property type="protein sequence ID" value="CAH2035632.1"/>
    <property type="molecule type" value="Genomic_DNA"/>
</dbReference>
<evidence type="ECO:0000313" key="2">
    <source>
        <dbReference type="EMBL" id="CAH2035632.1"/>
    </source>
</evidence>
<organism evidence="2 3">
    <name type="scientific">Iphiclides podalirius</name>
    <name type="common">scarce swallowtail</name>
    <dbReference type="NCBI Taxonomy" id="110791"/>
    <lineage>
        <taxon>Eukaryota</taxon>
        <taxon>Metazoa</taxon>
        <taxon>Ecdysozoa</taxon>
        <taxon>Arthropoda</taxon>
        <taxon>Hexapoda</taxon>
        <taxon>Insecta</taxon>
        <taxon>Pterygota</taxon>
        <taxon>Neoptera</taxon>
        <taxon>Endopterygota</taxon>
        <taxon>Lepidoptera</taxon>
        <taxon>Glossata</taxon>
        <taxon>Ditrysia</taxon>
        <taxon>Papilionoidea</taxon>
        <taxon>Papilionidae</taxon>
        <taxon>Papilioninae</taxon>
        <taxon>Iphiclides</taxon>
    </lineage>
</organism>
<sequence length="261" mass="29619">MFVRVGKVQAQRKFAQGAYIPPANNNNDRKIDQTPQKDTAELRNRNIFHSSSSAKQLLDVVSLQNLHSHIDPFVLLERLNLGTEAPRDSPKSKTMQSEPRMTMRKRRSRYSSPLKTNSHGMRLRSSTRSPSKLKYTYEFCTEDEQPLTYFTKNRKGLKSQPSNDPAGKSDKQAIINPEDPLATPSPFKKSSLSSAPERSTLKNRAGRPKKKSRVSSASRFTTADKSIWVMKQGKRRTGSRACCGAHRTNFVDARCSFMYLY</sequence>
<gene>
    <name evidence="2" type="ORF">IPOD504_LOCUS638</name>
</gene>